<dbReference type="Pfam" id="PF17293">
    <property type="entry name" value="Arm-DNA-bind_5"/>
    <property type="match status" value="1"/>
</dbReference>
<evidence type="ECO:0000256" key="2">
    <source>
        <dbReference type="ARBA" id="ARBA00023125"/>
    </source>
</evidence>
<dbReference type="InterPro" id="IPR013762">
    <property type="entry name" value="Integrase-like_cat_sf"/>
</dbReference>
<dbReference type="InterPro" id="IPR002104">
    <property type="entry name" value="Integrase_catalytic"/>
</dbReference>
<dbReference type="InterPro" id="IPR011010">
    <property type="entry name" value="DNA_brk_join_enz"/>
</dbReference>
<dbReference type="PANTHER" id="PTHR30349">
    <property type="entry name" value="PHAGE INTEGRASE-RELATED"/>
    <property type="match status" value="1"/>
</dbReference>
<dbReference type="InterPro" id="IPR025269">
    <property type="entry name" value="SAM-like_dom"/>
</dbReference>
<dbReference type="GO" id="GO:0003677">
    <property type="term" value="F:DNA binding"/>
    <property type="evidence" value="ECO:0007669"/>
    <property type="project" value="UniProtKB-KW"/>
</dbReference>
<dbReference type="Pfam" id="PF13102">
    <property type="entry name" value="Phage_int_SAM_5"/>
    <property type="match status" value="1"/>
</dbReference>
<evidence type="ECO:0000313" key="6">
    <source>
        <dbReference type="Proteomes" id="UP000555103"/>
    </source>
</evidence>
<dbReference type="InterPro" id="IPR050090">
    <property type="entry name" value="Tyrosine_recombinase_XerCD"/>
</dbReference>
<organism evidence="5 6">
    <name type="scientific">Dysgonomonas hofstadii</name>
    <dbReference type="NCBI Taxonomy" id="637886"/>
    <lineage>
        <taxon>Bacteria</taxon>
        <taxon>Pseudomonadati</taxon>
        <taxon>Bacteroidota</taxon>
        <taxon>Bacteroidia</taxon>
        <taxon>Bacteroidales</taxon>
        <taxon>Dysgonomonadaceae</taxon>
        <taxon>Dysgonomonas</taxon>
    </lineage>
</organism>
<feature type="domain" description="Tyr recombinase" evidence="4">
    <location>
        <begin position="211"/>
        <end position="403"/>
    </location>
</feature>
<evidence type="ECO:0000256" key="3">
    <source>
        <dbReference type="ARBA" id="ARBA00023172"/>
    </source>
</evidence>
<keyword evidence="3" id="KW-0233">DNA recombination</keyword>
<dbReference type="PANTHER" id="PTHR30349:SF64">
    <property type="entry name" value="PROPHAGE INTEGRASE INTD-RELATED"/>
    <property type="match status" value="1"/>
</dbReference>
<dbReference type="InterPro" id="IPR010998">
    <property type="entry name" value="Integrase_recombinase_N"/>
</dbReference>
<dbReference type="AlphaFoldDB" id="A0A840CXC4"/>
<name>A0A840CXC4_9BACT</name>
<dbReference type="RefSeq" id="WP_183307434.1">
    <property type="nucleotide sequence ID" value="NZ_JACIEP010000008.1"/>
</dbReference>
<dbReference type="Pfam" id="PF00589">
    <property type="entry name" value="Phage_integrase"/>
    <property type="match status" value="1"/>
</dbReference>
<comment type="similarity">
    <text evidence="1">Belongs to the 'phage' integrase family.</text>
</comment>
<dbReference type="SUPFAM" id="SSF56349">
    <property type="entry name" value="DNA breaking-rejoining enzymes"/>
    <property type="match status" value="1"/>
</dbReference>
<evidence type="ECO:0000256" key="1">
    <source>
        <dbReference type="ARBA" id="ARBA00008857"/>
    </source>
</evidence>
<gene>
    <name evidence="5" type="ORF">GGR21_002439</name>
</gene>
<evidence type="ECO:0000259" key="4">
    <source>
        <dbReference type="PROSITE" id="PS51898"/>
    </source>
</evidence>
<dbReference type="InterPro" id="IPR035386">
    <property type="entry name" value="Arm-DNA-bind_5"/>
</dbReference>
<dbReference type="PROSITE" id="PS51898">
    <property type="entry name" value="TYR_RECOMBINASE"/>
    <property type="match status" value="1"/>
</dbReference>
<comment type="caution">
    <text evidence="5">The sequence shown here is derived from an EMBL/GenBank/DDBJ whole genome shotgun (WGS) entry which is preliminary data.</text>
</comment>
<proteinExistence type="inferred from homology"/>
<evidence type="ECO:0000313" key="5">
    <source>
        <dbReference type="EMBL" id="MBB4036533.1"/>
    </source>
</evidence>
<dbReference type="Proteomes" id="UP000555103">
    <property type="component" value="Unassembled WGS sequence"/>
</dbReference>
<reference evidence="5 6" key="1">
    <citation type="submission" date="2020-08" db="EMBL/GenBank/DDBJ databases">
        <title>Genomic Encyclopedia of Type Strains, Phase IV (KMG-IV): sequencing the most valuable type-strain genomes for metagenomic binning, comparative biology and taxonomic classification.</title>
        <authorList>
            <person name="Goeker M."/>
        </authorList>
    </citation>
    <scope>NUCLEOTIDE SEQUENCE [LARGE SCALE GENOMIC DNA]</scope>
    <source>
        <strain evidence="5 6">DSM 104969</strain>
    </source>
</reference>
<dbReference type="GO" id="GO:0015074">
    <property type="term" value="P:DNA integration"/>
    <property type="evidence" value="ECO:0007669"/>
    <property type="project" value="InterPro"/>
</dbReference>
<accession>A0A840CXC4</accession>
<dbReference type="Gene3D" id="1.10.150.130">
    <property type="match status" value="1"/>
</dbReference>
<dbReference type="EMBL" id="JACIEP010000008">
    <property type="protein sequence ID" value="MBB4036533.1"/>
    <property type="molecule type" value="Genomic_DNA"/>
</dbReference>
<dbReference type="Gene3D" id="1.10.443.10">
    <property type="entry name" value="Intergrase catalytic core"/>
    <property type="match status" value="1"/>
</dbReference>
<protein>
    <submittedName>
        <fullName evidence="5">Site-specific recombinase XerD</fullName>
    </submittedName>
</protein>
<sequence>MRVKIEAVAETYRLTSKGYIPIVLRLVKDRKKKVIRLGISIEKSYWDATKNKIKPNCPNFEYLENIITEKLSKFQKQVLEFQSIGKDFSLNQLIEAVERPTKNISISDYLNSVIEKLTKENRIGNATHYQALYNSLERFTKINQLQFVDIDVPFLNKYETYLRNIGNKNNSISIKMRTLKAVYNKAVKDNIVKKDYYPFNEYNVSKLKDSTPKRSILKEDIQKIISLDVQTISKRPQSLLQFSKDLFLFSYLGCGINMVDMAHLKRSNIVSTRIVYKRHKTGKQISFLLQPYALEIIQRYENSNNDYIFPILDDSIHATAEQQVRRIKKVTYVANKNLKKIGESINLSIPLTTYCARHSFATILKRSGINVAIISEALGHSDLKTTQIYLDSFENSQIDEAMKNLL</sequence>
<keyword evidence="2" id="KW-0238">DNA-binding</keyword>
<keyword evidence="6" id="KW-1185">Reference proteome</keyword>
<dbReference type="GO" id="GO:0006310">
    <property type="term" value="P:DNA recombination"/>
    <property type="evidence" value="ECO:0007669"/>
    <property type="project" value="UniProtKB-KW"/>
</dbReference>
<dbReference type="CDD" id="cd01185">
    <property type="entry name" value="INTN1_C_like"/>
    <property type="match status" value="1"/>
</dbReference>